<dbReference type="Proteomes" id="UP000006729">
    <property type="component" value="Chromosome 13"/>
</dbReference>
<proteinExistence type="predicted"/>
<sequence length="74" mass="8467">MDRSEVMIPSVSMAISFGYDLRSKAAMDLCTWRVVQMCPSKHVTILLFMVTHFTSLGFSDCTNLFFFLPCNTYI</sequence>
<evidence type="ECO:0000313" key="2">
    <source>
        <dbReference type="Proteomes" id="UP000006729"/>
    </source>
</evidence>
<accession>A0A2K1Y1T7</accession>
<name>A0A2K1Y1T7_POPTR</name>
<evidence type="ECO:0000313" key="1">
    <source>
        <dbReference type="EMBL" id="PNT06994.1"/>
    </source>
</evidence>
<dbReference type="EMBL" id="CM009302">
    <property type="protein sequence ID" value="PNT06994.1"/>
    <property type="molecule type" value="Genomic_DNA"/>
</dbReference>
<organism evidence="1 2">
    <name type="scientific">Populus trichocarpa</name>
    <name type="common">Western balsam poplar</name>
    <name type="synonym">Populus balsamifera subsp. trichocarpa</name>
    <dbReference type="NCBI Taxonomy" id="3694"/>
    <lineage>
        <taxon>Eukaryota</taxon>
        <taxon>Viridiplantae</taxon>
        <taxon>Streptophyta</taxon>
        <taxon>Embryophyta</taxon>
        <taxon>Tracheophyta</taxon>
        <taxon>Spermatophyta</taxon>
        <taxon>Magnoliopsida</taxon>
        <taxon>eudicotyledons</taxon>
        <taxon>Gunneridae</taxon>
        <taxon>Pentapetalae</taxon>
        <taxon>rosids</taxon>
        <taxon>fabids</taxon>
        <taxon>Malpighiales</taxon>
        <taxon>Salicaceae</taxon>
        <taxon>Saliceae</taxon>
        <taxon>Populus</taxon>
    </lineage>
</organism>
<dbReference type="InParanoid" id="A0A2K1Y1T7"/>
<protein>
    <submittedName>
        <fullName evidence="1">Uncharacterized protein</fullName>
    </submittedName>
</protein>
<gene>
    <name evidence="1" type="ORF">POPTR_013G061900</name>
</gene>
<dbReference type="AlphaFoldDB" id="A0A2K1Y1T7"/>
<reference evidence="1 2" key="1">
    <citation type="journal article" date="2006" name="Science">
        <title>The genome of black cottonwood, Populus trichocarpa (Torr. &amp; Gray).</title>
        <authorList>
            <person name="Tuskan G.A."/>
            <person name="Difazio S."/>
            <person name="Jansson S."/>
            <person name="Bohlmann J."/>
            <person name="Grigoriev I."/>
            <person name="Hellsten U."/>
            <person name="Putnam N."/>
            <person name="Ralph S."/>
            <person name="Rombauts S."/>
            <person name="Salamov A."/>
            <person name="Schein J."/>
            <person name="Sterck L."/>
            <person name="Aerts A."/>
            <person name="Bhalerao R.R."/>
            <person name="Bhalerao R.P."/>
            <person name="Blaudez D."/>
            <person name="Boerjan W."/>
            <person name="Brun A."/>
            <person name="Brunner A."/>
            <person name="Busov V."/>
            <person name="Campbell M."/>
            <person name="Carlson J."/>
            <person name="Chalot M."/>
            <person name="Chapman J."/>
            <person name="Chen G.L."/>
            <person name="Cooper D."/>
            <person name="Coutinho P.M."/>
            <person name="Couturier J."/>
            <person name="Covert S."/>
            <person name="Cronk Q."/>
            <person name="Cunningham R."/>
            <person name="Davis J."/>
            <person name="Degroeve S."/>
            <person name="Dejardin A."/>
            <person name="Depamphilis C."/>
            <person name="Detter J."/>
            <person name="Dirks B."/>
            <person name="Dubchak I."/>
            <person name="Duplessis S."/>
            <person name="Ehlting J."/>
            <person name="Ellis B."/>
            <person name="Gendler K."/>
            <person name="Goodstein D."/>
            <person name="Gribskov M."/>
            <person name="Grimwood J."/>
            <person name="Groover A."/>
            <person name="Gunter L."/>
            <person name="Hamberger B."/>
            <person name="Heinze B."/>
            <person name="Helariutta Y."/>
            <person name="Henrissat B."/>
            <person name="Holligan D."/>
            <person name="Holt R."/>
            <person name="Huang W."/>
            <person name="Islam-Faridi N."/>
            <person name="Jones S."/>
            <person name="Jones-Rhoades M."/>
            <person name="Jorgensen R."/>
            <person name="Joshi C."/>
            <person name="Kangasjarvi J."/>
            <person name="Karlsson J."/>
            <person name="Kelleher C."/>
            <person name="Kirkpatrick R."/>
            <person name="Kirst M."/>
            <person name="Kohler A."/>
            <person name="Kalluri U."/>
            <person name="Larimer F."/>
            <person name="Leebens-Mack J."/>
            <person name="Leple J.C."/>
            <person name="Locascio P."/>
            <person name="Lou Y."/>
            <person name="Lucas S."/>
            <person name="Martin F."/>
            <person name="Montanini B."/>
            <person name="Napoli C."/>
            <person name="Nelson D.R."/>
            <person name="Nelson C."/>
            <person name="Nieminen K."/>
            <person name="Nilsson O."/>
            <person name="Pereda V."/>
            <person name="Peter G."/>
            <person name="Philippe R."/>
            <person name="Pilate G."/>
            <person name="Poliakov A."/>
            <person name="Razumovskaya J."/>
            <person name="Richardson P."/>
            <person name="Rinaldi C."/>
            <person name="Ritland K."/>
            <person name="Rouze P."/>
            <person name="Ryaboy D."/>
            <person name="Schmutz J."/>
            <person name="Schrader J."/>
            <person name="Segerman B."/>
            <person name="Shin H."/>
            <person name="Siddiqui A."/>
            <person name="Sterky F."/>
            <person name="Terry A."/>
            <person name="Tsai C.J."/>
            <person name="Uberbacher E."/>
            <person name="Unneberg P."/>
            <person name="Vahala J."/>
            <person name="Wall K."/>
            <person name="Wessler S."/>
            <person name="Yang G."/>
            <person name="Yin T."/>
            <person name="Douglas C."/>
            <person name="Marra M."/>
            <person name="Sandberg G."/>
            <person name="Van de Peer Y."/>
            <person name="Rokhsar D."/>
        </authorList>
    </citation>
    <scope>NUCLEOTIDE SEQUENCE [LARGE SCALE GENOMIC DNA]</scope>
    <source>
        <strain evidence="2">cv. Nisqually</strain>
    </source>
</reference>
<keyword evidence="2" id="KW-1185">Reference proteome</keyword>